<dbReference type="AlphaFoldDB" id="A0A183IXH5"/>
<keyword evidence="2" id="KW-1185">Reference proteome</keyword>
<accession>A0A183IXH5</accession>
<gene>
    <name evidence="1" type="ORF">SBAD_LOCUS8323</name>
</gene>
<reference evidence="3" key="1">
    <citation type="submission" date="2016-06" db="UniProtKB">
        <authorList>
            <consortium name="WormBaseParasite"/>
        </authorList>
    </citation>
    <scope>IDENTIFICATION</scope>
</reference>
<evidence type="ECO:0000313" key="2">
    <source>
        <dbReference type="Proteomes" id="UP000270296"/>
    </source>
</evidence>
<sequence>MWFLQRSKRNEICIKEPLNGPSHQVAVKRVNALQTTVQSNSEALLHKETNAVIDPSVVVELQSRDLFNTGDSSFENNPCRRRGTQILQKWANDKSAIVGRH</sequence>
<reference evidence="1 2" key="2">
    <citation type="submission" date="2018-11" db="EMBL/GenBank/DDBJ databases">
        <authorList>
            <consortium name="Pathogen Informatics"/>
        </authorList>
    </citation>
    <scope>NUCLEOTIDE SEQUENCE [LARGE SCALE GENOMIC DNA]</scope>
</reference>
<evidence type="ECO:0000313" key="3">
    <source>
        <dbReference type="WBParaSite" id="SBAD_0000863201-mRNA-1"/>
    </source>
</evidence>
<dbReference type="EMBL" id="UZAM01011480">
    <property type="protein sequence ID" value="VDP16498.1"/>
    <property type="molecule type" value="Genomic_DNA"/>
</dbReference>
<proteinExistence type="predicted"/>
<protein>
    <submittedName>
        <fullName evidence="1 3">Uncharacterized protein</fullName>
    </submittedName>
</protein>
<evidence type="ECO:0000313" key="1">
    <source>
        <dbReference type="EMBL" id="VDP16498.1"/>
    </source>
</evidence>
<name>A0A183IXH5_9BILA</name>
<organism evidence="3">
    <name type="scientific">Soboliphyme baturini</name>
    <dbReference type="NCBI Taxonomy" id="241478"/>
    <lineage>
        <taxon>Eukaryota</taxon>
        <taxon>Metazoa</taxon>
        <taxon>Ecdysozoa</taxon>
        <taxon>Nematoda</taxon>
        <taxon>Enoplea</taxon>
        <taxon>Dorylaimia</taxon>
        <taxon>Dioctophymatida</taxon>
        <taxon>Dioctophymatoidea</taxon>
        <taxon>Soboliphymatidae</taxon>
        <taxon>Soboliphyme</taxon>
    </lineage>
</organism>
<dbReference type="Proteomes" id="UP000270296">
    <property type="component" value="Unassembled WGS sequence"/>
</dbReference>
<dbReference type="WBParaSite" id="SBAD_0000863201-mRNA-1">
    <property type="protein sequence ID" value="SBAD_0000863201-mRNA-1"/>
    <property type="gene ID" value="SBAD_0000863201"/>
</dbReference>